<evidence type="ECO:0000259" key="11">
    <source>
        <dbReference type="Pfam" id="PF07715"/>
    </source>
</evidence>
<evidence type="ECO:0000256" key="3">
    <source>
        <dbReference type="ARBA" id="ARBA00022452"/>
    </source>
</evidence>
<dbReference type="SUPFAM" id="SSF49464">
    <property type="entry name" value="Carboxypeptidase regulatory domain-like"/>
    <property type="match status" value="1"/>
</dbReference>
<dbReference type="InterPro" id="IPR037066">
    <property type="entry name" value="Plug_dom_sf"/>
</dbReference>
<sequence>MKKLKTSKALLMLFVLLTSLTTLAQASKKSSITGTVIEASTNQPLEFASVFAQNEQNETIVSGGMTDAKGKFSFDVPNGNYYVKIEFLGFKTIELHQVAINGNTDIGVQKVHDDAQVLEGVVIIAEKSTVDIKLDKKVYNVGADMVLKGGTAGDVLDNVPSISVDSEGAVSLRGNENVKVLIDGKPTGLASNIQEAMRILSAESIEKVEVITNPSARYEAEGGAGIINIVLKKGKAEGINGNITGTLGDPRNYELNGNFNLRSEKFNFYTTLGYRDTKTKGYGVNDNEYFDQHGNTTQFIDEYKDNNRNRQGYNAMFGLDYYITPSFTWSNSVNVNRTNITAPNTVDYKYYNPDRELMYTRDRNEYKTGSRNSVEYTTGFEKKFANPDHKLVIEGTISQDKSTDDSNIADINDFANIRTFEKNNSKDDYLQGLVKLDYTLPIGETGNFEAGYYGSFKKTTNDYDFYNQVNNQWINNNNISNTLEYKEQVNAVYAQYGDQITDKLNFMVGLRWEDSNIDVNQLRNNDYNNKKYDDFFPSAFLNYELTESSNVSLSYSKRIMRPRGFFLNPFSNYTSNINFFQGNPNLDPAKTNAFDLGYTQRWTGFTLSASAYLNKTDDTFQFVKRIAGTTDNGTPITVSSPINLATEYRYGFDFTLNYIPYKWWRLNGNFNFYRTETKGDYTFTDLNGNKESQNFDKNTYAWFTRISSKITLPYKIDWTMNGMYRAPYDTAQGRVKSNLSANLALSKDIIKDKATITFNINDIFDSRKREMDTNLPQTFSHSEMQWRGRQINLSFTYRFNQKKNDRQKQRGNGEGNMENGEMEMM</sequence>
<feature type="chain" id="PRO_5026043605" evidence="10">
    <location>
        <begin position="25"/>
        <end position="825"/>
    </location>
</feature>
<keyword evidence="7 8" id="KW-0998">Cell outer membrane</keyword>
<evidence type="ECO:0000256" key="8">
    <source>
        <dbReference type="PROSITE-ProRule" id="PRU01360"/>
    </source>
</evidence>
<protein>
    <submittedName>
        <fullName evidence="13">TonB-dependent receptor</fullName>
    </submittedName>
</protein>
<feature type="domain" description="TonB-dependent receptor plug" evidence="11">
    <location>
        <begin position="150"/>
        <end position="225"/>
    </location>
</feature>
<evidence type="ECO:0000256" key="1">
    <source>
        <dbReference type="ARBA" id="ARBA00004571"/>
    </source>
</evidence>
<reference evidence="13 14" key="1">
    <citation type="submission" date="2019-11" db="EMBL/GenBank/DDBJ databases">
        <title>Genome of Strain BIT-d1.</title>
        <authorList>
            <person name="Yang Y."/>
        </authorList>
    </citation>
    <scope>NUCLEOTIDE SEQUENCE [LARGE SCALE GENOMIC DNA]</scope>
    <source>
        <strain evidence="13 14">BIT-d1</strain>
    </source>
</reference>
<dbReference type="Pfam" id="PF13620">
    <property type="entry name" value="CarboxypepD_reg"/>
    <property type="match status" value="1"/>
</dbReference>
<evidence type="ECO:0000259" key="12">
    <source>
        <dbReference type="Pfam" id="PF14905"/>
    </source>
</evidence>
<feature type="signal peptide" evidence="10">
    <location>
        <begin position="1"/>
        <end position="24"/>
    </location>
</feature>
<dbReference type="PROSITE" id="PS52016">
    <property type="entry name" value="TONB_DEPENDENT_REC_3"/>
    <property type="match status" value="1"/>
</dbReference>
<keyword evidence="3 8" id="KW-1134">Transmembrane beta strand</keyword>
<dbReference type="SUPFAM" id="SSF56935">
    <property type="entry name" value="Porins"/>
    <property type="match status" value="1"/>
</dbReference>
<proteinExistence type="inferred from homology"/>
<evidence type="ECO:0000256" key="10">
    <source>
        <dbReference type="SAM" id="SignalP"/>
    </source>
</evidence>
<dbReference type="RefSeq" id="WP_155092002.1">
    <property type="nucleotide sequence ID" value="NZ_CP102754.1"/>
</dbReference>
<comment type="similarity">
    <text evidence="8">Belongs to the TonB-dependent receptor family.</text>
</comment>
<dbReference type="InterPro" id="IPR012910">
    <property type="entry name" value="Plug_dom"/>
</dbReference>
<dbReference type="GO" id="GO:0015344">
    <property type="term" value="F:siderophore uptake transmembrane transporter activity"/>
    <property type="evidence" value="ECO:0007669"/>
    <property type="project" value="TreeGrafter"/>
</dbReference>
<name>A0A6I3LPR0_9FLAO</name>
<keyword evidence="2 8" id="KW-0813">Transport</keyword>
<keyword evidence="6 8" id="KW-0472">Membrane</keyword>
<dbReference type="GO" id="GO:0009279">
    <property type="term" value="C:cell outer membrane"/>
    <property type="evidence" value="ECO:0007669"/>
    <property type="project" value="UniProtKB-SubCell"/>
</dbReference>
<dbReference type="InterPro" id="IPR039426">
    <property type="entry name" value="TonB-dep_rcpt-like"/>
</dbReference>
<evidence type="ECO:0000256" key="4">
    <source>
        <dbReference type="ARBA" id="ARBA00022692"/>
    </source>
</evidence>
<dbReference type="InterPro" id="IPR008969">
    <property type="entry name" value="CarboxyPept-like_regulatory"/>
</dbReference>
<gene>
    <name evidence="13" type="ORF">GJV76_07390</name>
</gene>
<dbReference type="InterPro" id="IPR036942">
    <property type="entry name" value="Beta-barrel_TonB_sf"/>
</dbReference>
<keyword evidence="5 10" id="KW-0732">Signal</keyword>
<feature type="region of interest" description="Disordered" evidence="9">
    <location>
        <begin position="800"/>
        <end position="825"/>
    </location>
</feature>
<evidence type="ECO:0000256" key="6">
    <source>
        <dbReference type="ARBA" id="ARBA00023136"/>
    </source>
</evidence>
<dbReference type="OrthoDB" id="8764943at2"/>
<dbReference type="Gene3D" id="2.40.170.20">
    <property type="entry name" value="TonB-dependent receptor, beta-barrel domain"/>
    <property type="match status" value="1"/>
</dbReference>
<comment type="subcellular location">
    <subcellularLocation>
        <location evidence="1 8">Cell outer membrane</location>
        <topology evidence="1 8">Multi-pass membrane protein</topology>
    </subcellularLocation>
</comment>
<dbReference type="Gene3D" id="2.60.40.1120">
    <property type="entry name" value="Carboxypeptidase-like, regulatory domain"/>
    <property type="match status" value="1"/>
</dbReference>
<dbReference type="AlphaFoldDB" id="A0A6I3LPR0"/>
<dbReference type="PANTHER" id="PTHR30069:SF29">
    <property type="entry name" value="HEMOGLOBIN AND HEMOGLOBIN-HAPTOGLOBIN-BINDING PROTEIN 1-RELATED"/>
    <property type="match status" value="1"/>
</dbReference>
<evidence type="ECO:0000313" key="13">
    <source>
        <dbReference type="EMBL" id="MTG97965.1"/>
    </source>
</evidence>
<dbReference type="GO" id="GO:0044718">
    <property type="term" value="P:siderophore transmembrane transport"/>
    <property type="evidence" value="ECO:0007669"/>
    <property type="project" value="TreeGrafter"/>
</dbReference>
<dbReference type="Pfam" id="PF14905">
    <property type="entry name" value="OMP_b-brl_3"/>
    <property type="match status" value="1"/>
</dbReference>
<evidence type="ECO:0000256" key="5">
    <source>
        <dbReference type="ARBA" id="ARBA00022729"/>
    </source>
</evidence>
<comment type="caution">
    <text evidence="13">The sequence shown here is derived from an EMBL/GenBank/DDBJ whole genome shotgun (WGS) entry which is preliminary data.</text>
</comment>
<dbReference type="InterPro" id="IPR041700">
    <property type="entry name" value="OMP_b-brl_3"/>
</dbReference>
<dbReference type="Gene3D" id="2.170.130.10">
    <property type="entry name" value="TonB-dependent receptor, plug domain"/>
    <property type="match status" value="1"/>
</dbReference>
<dbReference type="Pfam" id="PF07715">
    <property type="entry name" value="Plug"/>
    <property type="match status" value="1"/>
</dbReference>
<dbReference type="EMBL" id="WMJX01000012">
    <property type="protein sequence ID" value="MTG97965.1"/>
    <property type="molecule type" value="Genomic_DNA"/>
</dbReference>
<keyword evidence="14" id="KW-1185">Reference proteome</keyword>
<dbReference type="Proteomes" id="UP000438760">
    <property type="component" value="Unassembled WGS sequence"/>
</dbReference>
<keyword evidence="4 8" id="KW-0812">Transmembrane</keyword>
<accession>A0A6I3LPR0</accession>
<evidence type="ECO:0000313" key="14">
    <source>
        <dbReference type="Proteomes" id="UP000438760"/>
    </source>
</evidence>
<dbReference type="PANTHER" id="PTHR30069">
    <property type="entry name" value="TONB-DEPENDENT OUTER MEMBRANE RECEPTOR"/>
    <property type="match status" value="1"/>
</dbReference>
<evidence type="ECO:0000256" key="9">
    <source>
        <dbReference type="SAM" id="MobiDB-lite"/>
    </source>
</evidence>
<evidence type="ECO:0000256" key="2">
    <source>
        <dbReference type="ARBA" id="ARBA00022448"/>
    </source>
</evidence>
<feature type="domain" description="Outer membrane protein beta-barrel" evidence="12">
    <location>
        <begin position="382"/>
        <end position="797"/>
    </location>
</feature>
<keyword evidence="13" id="KW-0675">Receptor</keyword>
<evidence type="ECO:0000256" key="7">
    <source>
        <dbReference type="ARBA" id="ARBA00023237"/>
    </source>
</evidence>
<organism evidence="13 14">
    <name type="scientific">Myroides albus</name>
    <dbReference type="NCBI Taxonomy" id="2562892"/>
    <lineage>
        <taxon>Bacteria</taxon>
        <taxon>Pseudomonadati</taxon>
        <taxon>Bacteroidota</taxon>
        <taxon>Flavobacteriia</taxon>
        <taxon>Flavobacteriales</taxon>
        <taxon>Flavobacteriaceae</taxon>
        <taxon>Myroides</taxon>
    </lineage>
</organism>